<accession>A0AAV4K1A3</accession>
<feature type="signal peptide" evidence="1">
    <location>
        <begin position="1"/>
        <end position="15"/>
    </location>
</feature>
<protein>
    <recommendedName>
        <fullName evidence="4">LRRNT domain-containing protein</fullName>
    </recommendedName>
</protein>
<evidence type="ECO:0000313" key="2">
    <source>
        <dbReference type="EMBL" id="GFS26631.1"/>
    </source>
</evidence>
<evidence type="ECO:0000256" key="1">
    <source>
        <dbReference type="SAM" id="SignalP"/>
    </source>
</evidence>
<proteinExistence type="predicted"/>
<sequence>MVLLVVVLVIVGVGGGDIRHPSLGTLCTCTMPKIWGTVSCLREETISTVDLFAKEAALDSPQTLPASTWSLFSAILALPDDAQD</sequence>
<keyword evidence="1" id="KW-0732">Signal</keyword>
<evidence type="ECO:0008006" key="4">
    <source>
        <dbReference type="Google" id="ProtNLM"/>
    </source>
</evidence>
<comment type="caution">
    <text evidence="2">The sequence shown here is derived from an EMBL/GenBank/DDBJ whole genome shotgun (WGS) entry which is preliminary data.</text>
</comment>
<organism evidence="2 3">
    <name type="scientific">Elysia marginata</name>
    <dbReference type="NCBI Taxonomy" id="1093978"/>
    <lineage>
        <taxon>Eukaryota</taxon>
        <taxon>Metazoa</taxon>
        <taxon>Spiralia</taxon>
        <taxon>Lophotrochozoa</taxon>
        <taxon>Mollusca</taxon>
        <taxon>Gastropoda</taxon>
        <taxon>Heterobranchia</taxon>
        <taxon>Euthyneura</taxon>
        <taxon>Panpulmonata</taxon>
        <taxon>Sacoglossa</taxon>
        <taxon>Placobranchoidea</taxon>
        <taxon>Plakobranchidae</taxon>
        <taxon>Elysia</taxon>
    </lineage>
</organism>
<evidence type="ECO:0000313" key="3">
    <source>
        <dbReference type="Proteomes" id="UP000762676"/>
    </source>
</evidence>
<feature type="chain" id="PRO_5043943650" description="LRRNT domain-containing protein" evidence="1">
    <location>
        <begin position="16"/>
        <end position="84"/>
    </location>
</feature>
<keyword evidence="3" id="KW-1185">Reference proteome</keyword>
<dbReference type="EMBL" id="BMAT01010426">
    <property type="protein sequence ID" value="GFS26631.1"/>
    <property type="molecule type" value="Genomic_DNA"/>
</dbReference>
<gene>
    <name evidence="2" type="ORF">ElyMa_005220900</name>
</gene>
<reference evidence="2 3" key="1">
    <citation type="journal article" date="2021" name="Elife">
        <title>Chloroplast acquisition without the gene transfer in kleptoplastic sea slugs, Plakobranchus ocellatus.</title>
        <authorList>
            <person name="Maeda T."/>
            <person name="Takahashi S."/>
            <person name="Yoshida T."/>
            <person name="Shimamura S."/>
            <person name="Takaki Y."/>
            <person name="Nagai Y."/>
            <person name="Toyoda A."/>
            <person name="Suzuki Y."/>
            <person name="Arimoto A."/>
            <person name="Ishii H."/>
            <person name="Satoh N."/>
            <person name="Nishiyama T."/>
            <person name="Hasebe M."/>
            <person name="Maruyama T."/>
            <person name="Minagawa J."/>
            <person name="Obokata J."/>
            <person name="Shigenobu S."/>
        </authorList>
    </citation>
    <scope>NUCLEOTIDE SEQUENCE [LARGE SCALE GENOMIC DNA]</scope>
</reference>
<dbReference type="AlphaFoldDB" id="A0AAV4K1A3"/>
<dbReference type="Proteomes" id="UP000762676">
    <property type="component" value="Unassembled WGS sequence"/>
</dbReference>
<name>A0AAV4K1A3_9GAST</name>